<gene>
    <name evidence="1" type="ORF">EZS27_033894</name>
</gene>
<reference evidence="1" key="1">
    <citation type="submission" date="2019-03" db="EMBL/GenBank/DDBJ databases">
        <title>Single cell metagenomics reveals metabolic interactions within the superorganism composed of flagellate Streblomastix strix and complex community of Bacteroidetes bacteria on its surface.</title>
        <authorList>
            <person name="Treitli S.C."/>
            <person name="Kolisko M."/>
            <person name="Husnik F."/>
            <person name="Keeling P."/>
            <person name="Hampl V."/>
        </authorList>
    </citation>
    <scope>NUCLEOTIDE SEQUENCE</scope>
    <source>
        <strain evidence="1">STM</strain>
    </source>
</reference>
<comment type="caution">
    <text evidence="1">The sequence shown here is derived from an EMBL/GenBank/DDBJ whole genome shotgun (WGS) entry which is preliminary data.</text>
</comment>
<proteinExistence type="predicted"/>
<dbReference type="PROSITE" id="PS51257">
    <property type="entry name" value="PROKAR_LIPOPROTEIN"/>
    <property type="match status" value="1"/>
</dbReference>
<accession>A0A5J4Q1R5</accession>
<dbReference type="GO" id="GO:0005996">
    <property type="term" value="P:monosaccharide metabolic process"/>
    <property type="evidence" value="ECO:0007669"/>
    <property type="project" value="InterPro"/>
</dbReference>
<organism evidence="1">
    <name type="scientific">termite gut metagenome</name>
    <dbReference type="NCBI Taxonomy" id="433724"/>
    <lineage>
        <taxon>unclassified sequences</taxon>
        <taxon>metagenomes</taxon>
        <taxon>organismal metagenomes</taxon>
    </lineage>
</organism>
<evidence type="ECO:0008006" key="2">
    <source>
        <dbReference type="Google" id="ProtNLM"/>
    </source>
</evidence>
<evidence type="ECO:0000313" key="1">
    <source>
        <dbReference type="EMBL" id="KAA6315685.1"/>
    </source>
</evidence>
<dbReference type="GO" id="GO:0048029">
    <property type="term" value="F:monosaccharide binding"/>
    <property type="evidence" value="ECO:0007669"/>
    <property type="project" value="InterPro"/>
</dbReference>
<name>A0A5J4Q1R5_9ZZZZ</name>
<dbReference type="SUPFAM" id="SSF102546">
    <property type="entry name" value="RbsD-like"/>
    <property type="match status" value="1"/>
</dbReference>
<sequence length="188" mass="21195">MKDRIKFLVLGVMTLLFVACCPSSTTVSEATPSWKGELTANLPLLGHRNWIVVTDMAYPLQTQPGIKTIYTNESYVEILKFVHQEIEKAPHVKATIYQDKELSYLDENAAQGIDALRGQMKTLLGDNVTPVIHEELIARLDEVSRVFNVVILKSNLTIPYTSTFFELDCNYWESAKEDALKKKITGSN</sequence>
<dbReference type="InterPro" id="IPR023750">
    <property type="entry name" value="RbsD-like_sf"/>
</dbReference>
<dbReference type="AlphaFoldDB" id="A0A5J4Q1R5"/>
<dbReference type="EMBL" id="SNRY01005156">
    <property type="protein sequence ID" value="KAA6315685.1"/>
    <property type="molecule type" value="Genomic_DNA"/>
</dbReference>
<protein>
    <recommendedName>
        <fullName evidence="2">D-ribose pyranase</fullName>
    </recommendedName>
</protein>
<dbReference type="GO" id="GO:0016853">
    <property type="term" value="F:isomerase activity"/>
    <property type="evidence" value="ECO:0007669"/>
    <property type="project" value="InterPro"/>
</dbReference>